<evidence type="ECO:0000313" key="2">
    <source>
        <dbReference type="Proteomes" id="UP000199072"/>
    </source>
</evidence>
<dbReference type="RefSeq" id="WP_091154353.1">
    <property type="nucleotide sequence ID" value="NZ_FNAI01000015.1"/>
</dbReference>
<evidence type="ECO:0000313" key="1">
    <source>
        <dbReference type="EMBL" id="SDF28751.1"/>
    </source>
</evidence>
<dbReference type="Proteomes" id="UP000199072">
    <property type="component" value="Unassembled WGS sequence"/>
</dbReference>
<name>A0A1G7JV63_9SPHI</name>
<dbReference type="OrthoDB" id="798650at2"/>
<sequence>MEPEQELNSFPYDAMVAGKEHHYRLTENEGSFGVEQDGVVIATVQNVGRGWKQTSGVPLSEELLKSICAHIQSHH</sequence>
<proteinExistence type="predicted"/>
<organism evidence="1 2">
    <name type="scientific">Mucilaginibacter pineti</name>
    <dbReference type="NCBI Taxonomy" id="1391627"/>
    <lineage>
        <taxon>Bacteria</taxon>
        <taxon>Pseudomonadati</taxon>
        <taxon>Bacteroidota</taxon>
        <taxon>Sphingobacteriia</taxon>
        <taxon>Sphingobacteriales</taxon>
        <taxon>Sphingobacteriaceae</taxon>
        <taxon>Mucilaginibacter</taxon>
    </lineage>
</organism>
<protein>
    <submittedName>
        <fullName evidence="1">Uncharacterized protein</fullName>
    </submittedName>
</protein>
<dbReference type="STRING" id="1391627.SAMN05216464_115125"/>
<reference evidence="1 2" key="1">
    <citation type="submission" date="2016-10" db="EMBL/GenBank/DDBJ databases">
        <authorList>
            <person name="de Groot N.N."/>
        </authorList>
    </citation>
    <scope>NUCLEOTIDE SEQUENCE [LARGE SCALE GENOMIC DNA]</scope>
    <source>
        <strain evidence="1 2">47C3B</strain>
    </source>
</reference>
<gene>
    <name evidence="1" type="ORF">SAMN05216464_115125</name>
</gene>
<dbReference type="AlphaFoldDB" id="A0A1G7JV63"/>
<dbReference type="EMBL" id="FNAI01000015">
    <property type="protein sequence ID" value="SDF28751.1"/>
    <property type="molecule type" value="Genomic_DNA"/>
</dbReference>
<accession>A0A1G7JV63</accession>
<keyword evidence="2" id="KW-1185">Reference proteome</keyword>